<protein>
    <submittedName>
        <fullName evidence="1">Uncharacterized protein</fullName>
    </submittedName>
</protein>
<reference evidence="1 2" key="1">
    <citation type="submission" date="2023-01" db="EMBL/GenBank/DDBJ databases">
        <title>Bacillus changyiensis sp. nov., isolated from a coastal deposit.</title>
        <authorList>
            <person name="Xiao G."/>
            <person name="Lai Q."/>
            <person name="Hu Z."/>
            <person name="Shao Z."/>
        </authorList>
    </citation>
    <scope>NUCLEOTIDE SEQUENCE [LARGE SCALE GENOMIC DNA]</scope>
    <source>
        <strain evidence="1 2">CLL-7-23</strain>
    </source>
</reference>
<comment type="caution">
    <text evidence="1">The sequence shown here is derived from an EMBL/GenBank/DDBJ whole genome shotgun (WGS) entry which is preliminary data.</text>
</comment>
<evidence type="ECO:0000313" key="2">
    <source>
        <dbReference type="Proteomes" id="UP001211894"/>
    </source>
</evidence>
<gene>
    <name evidence="1" type="ORF">PJ311_18975</name>
</gene>
<keyword evidence="2" id="KW-1185">Reference proteome</keyword>
<dbReference type="RefSeq" id="WP_271342394.1">
    <property type="nucleotide sequence ID" value="NZ_JAQKAB010000024.1"/>
</dbReference>
<accession>A0ABT4X8M9</accession>
<organism evidence="1 2">
    <name type="scientific">Bacillus changyiensis</name>
    <dbReference type="NCBI Taxonomy" id="3004103"/>
    <lineage>
        <taxon>Bacteria</taxon>
        <taxon>Bacillati</taxon>
        <taxon>Bacillota</taxon>
        <taxon>Bacilli</taxon>
        <taxon>Bacillales</taxon>
        <taxon>Bacillaceae</taxon>
        <taxon>Bacillus</taxon>
    </lineage>
</organism>
<dbReference type="EMBL" id="JAQKAB010000024">
    <property type="protein sequence ID" value="MDA7028618.1"/>
    <property type="molecule type" value="Genomic_DNA"/>
</dbReference>
<dbReference type="Proteomes" id="UP001211894">
    <property type="component" value="Unassembled WGS sequence"/>
</dbReference>
<name>A0ABT4X8M9_9BACI</name>
<sequence length="85" mass="9914">MKSTSYVLLLKEYEDSQSVIYRFGPNEKVMGKIKLNKLTRKVSELEIIPDPYTPFKFYFDRAAQRLAVCLVREGGKFPERTAFES</sequence>
<proteinExistence type="predicted"/>
<evidence type="ECO:0000313" key="1">
    <source>
        <dbReference type="EMBL" id="MDA7028618.1"/>
    </source>
</evidence>